<dbReference type="AlphaFoldDB" id="A0A198ADP8"/>
<reference evidence="2 3" key="1">
    <citation type="submission" date="2016-05" db="EMBL/GenBank/DDBJ databases">
        <title>Paenibacillus sp. 1ZS3-15 nov., isolated from the rhizosphere soil.</title>
        <authorList>
            <person name="Zhang X.X."/>
            <person name="Zhang J."/>
        </authorList>
    </citation>
    <scope>NUCLEOTIDE SEQUENCE [LARGE SCALE GENOMIC DNA]</scope>
    <source>
        <strain evidence="2 3">1ZS3-15</strain>
    </source>
</reference>
<dbReference type="Gene3D" id="3.50.50.60">
    <property type="entry name" value="FAD/NAD(P)-binding domain"/>
    <property type="match status" value="1"/>
</dbReference>
<feature type="domain" description="FAD-binding" evidence="1">
    <location>
        <begin position="5"/>
        <end position="306"/>
    </location>
</feature>
<name>A0A198ADP8_9BACL</name>
<dbReference type="PANTHER" id="PTHR42685:SF22">
    <property type="entry name" value="CONDITIONED MEDIUM FACTOR RECEPTOR 1"/>
    <property type="match status" value="1"/>
</dbReference>
<dbReference type="InterPro" id="IPR036188">
    <property type="entry name" value="FAD/NAD-bd_sf"/>
</dbReference>
<evidence type="ECO:0000313" key="3">
    <source>
        <dbReference type="Proteomes" id="UP000078454"/>
    </source>
</evidence>
<keyword evidence="3" id="KW-1185">Reference proteome</keyword>
<protein>
    <submittedName>
        <fullName evidence="2">Monooxygenase</fullName>
    </submittedName>
</protein>
<dbReference type="RefSeq" id="WP_068663772.1">
    <property type="nucleotide sequence ID" value="NZ_LYPB01000059.1"/>
</dbReference>
<dbReference type="Pfam" id="PF01494">
    <property type="entry name" value="FAD_binding_3"/>
    <property type="match status" value="1"/>
</dbReference>
<evidence type="ECO:0000313" key="2">
    <source>
        <dbReference type="EMBL" id="OAS19176.1"/>
    </source>
</evidence>
<keyword evidence="2" id="KW-0560">Oxidoreductase</keyword>
<dbReference type="GO" id="GO:0071949">
    <property type="term" value="F:FAD binding"/>
    <property type="evidence" value="ECO:0007669"/>
    <property type="project" value="InterPro"/>
</dbReference>
<sequence length="384" mass="41773">MTHSYDVAVIGAGIAGSVMAKSLADHGWDTVLFDRKAFPRHKVCGEFLSPETLTMFRKLGLREAISALKPSRIHRTSLTLSRGKSLEIALPGTAWGISRYQLDATLHHAALRAGVQLQTETTVLAVKPLEQGYFISTRQRGEVHEYQVRAVIAACGATTPVSGLQSHTQRDGIPNKVGHLGVKSHYNGVTMNGVVELYFFEGGYLGLSPIEGGQVNVAALLEREAFQQGDKSILGLIEAACARHRKLSERLSGAQPVLGTQAAVAPVKLTRKPVPWDMFPRLGDAAMMLPPLCGDGMSMALRSAVLCAPLASRYLKGQISLAEWERDYTAAIQREFKGPLKWGQRLQGMLTVPYLPSVMLAAATYTPGLAQRLVQATRLKETEY</sequence>
<keyword evidence="2" id="KW-0503">Monooxygenase</keyword>
<proteinExistence type="predicted"/>
<evidence type="ECO:0000259" key="1">
    <source>
        <dbReference type="Pfam" id="PF01494"/>
    </source>
</evidence>
<dbReference type="InterPro" id="IPR050407">
    <property type="entry name" value="Geranylgeranyl_reductase"/>
</dbReference>
<dbReference type="GO" id="GO:0004497">
    <property type="term" value="F:monooxygenase activity"/>
    <property type="evidence" value="ECO:0007669"/>
    <property type="project" value="UniProtKB-KW"/>
</dbReference>
<dbReference type="EMBL" id="LYPB01000059">
    <property type="protein sequence ID" value="OAS19176.1"/>
    <property type="molecule type" value="Genomic_DNA"/>
</dbReference>
<organism evidence="2 3">
    <name type="scientific">Paenibacillus oryzisoli</name>
    <dbReference type="NCBI Taxonomy" id="1850517"/>
    <lineage>
        <taxon>Bacteria</taxon>
        <taxon>Bacillati</taxon>
        <taxon>Bacillota</taxon>
        <taxon>Bacilli</taxon>
        <taxon>Bacillales</taxon>
        <taxon>Paenibacillaceae</taxon>
        <taxon>Paenibacillus</taxon>
    </lineage>
</organism>
<dbReference type="STRING" id="1850517.A8708_10615"/>
<accession>A0A198ADP8</accession>
<dbReference type="InterPro" id="IPR002938">
    <property type="entry name" value="FAD-bd"/>
</dbReference>
<dbReference type="PANTHER" id="PTHR42685">
    <property type="entry name" value="GERANYLGERANYL DIPHOSPHATE REDUCTASE"/>
    <property type="match status" value="1"/>
</dbReference>
<comment type="caution">
    <text evidence="2">The sequence shown here is derived from an EMBL/GenBank/DDBJ whole genome shotgun (WGS) entry which is preliminary data.</text>
</comment>
<gene>
    <name evidence="2" type="ORF">A8708_10615</name>
</gene>
<dbReference type="PRINTS" id="PR00420">
    <property type="entry name" value="RNGMNOXGNASE"/>
</dbReference>
<dbReference type="OrthoDB" id="9806565at2"/>
<dbReference type="SUPFAM" id="SSF51905">
    <property type="entry name" value="FAD/NAD(P)-binding domain"/>
    <property type="match status" value="1"/>
</dbReference>
<dbReference type="Proteomes" id="UP000078454">
    <property type="component" value="Unassembled WGS sequence"/>
</dbReference>